<proteinExistence type="predicted"/>
<dbReference type="InterPro" id="IPR001245">
    <property type="entry name" value="Ser-Thr/Tyr_kinase_cat_dom"/>
</dbReference>
<accession>A0A978VP96</accession>
<evidence type="ECO:0000256" key="9">
    <source>
        <dbReference type="SAM" id="MobiDB-lite"/>
    </source>
</evidence>
<organism evidence="11 12">
    <name type="scientific">Ziziphus jujuba var. spinosa</name>
    <dbReference type="NCBI Taxonomy" id="714518"/>
    <lineage>
        <taxon>Eukaryota</taxon>
        <taxon>Viridiplantae</taxon>
        <taxon>Streptophyta</taxon>
        <taxon>Embryophyta</taxon>
        <taxon>Tracheophyta</taxon>
        <taxon>Spermatophyta</taxon>
        <taxon>Magnoliopsida</taxon>
        <taxon>eudicotyledons</taxon>
        <taxon>Gunneridae</taxon>
        <taxon>Pentapetalae</taxon>
        <taxon>rosids</taxon>
        <taxon>fabids</taxon>
        <taxon>Rosales</taxon>
        <taxon>Rhamnaceae</taxon>
        <taxon>Paliureae</taxon>
        <taxon>Ziziphus</taxon>
    </lineage>
</organism>
<keyword evidence="6" id="KW-0472">Membrane</keyword>
<dbReference type="GO" id="GO:0005524">
    <property type="term" value="F:ATP binding"/>
    <property type="evidence" value="ECO:0007669"/>
    <property type="project" value="UniProtKB-UniRule"/>
</dbReference>
<keyword evidence="8" id="KW-0547">Nucleotide-binding</keyword>
<comment type="caution">
    <text evidence="11">The sequence shown here is derived from an EMBL/GenBank/DDBJ whole genome shotgun (WGS) entry which is preliminary data.</text>
</comment>
<evidence type="ECO:0000313" key="11">
    <source>
        <dbReference type="EMBL" id="KAH7537371.1"/>
    </source>
</evidence>
<feature type="compositionally biased region" description="Polar residues" evidence="9">
    <location>
        <begin position="295"/>
        <end position="314"/>
    </location>
</feature>
<dbReference type="GO" id="GO:0004674">
    <property type="term" value="F:protein serine/threonine kinase activity"/>
    <property type="evidence" value="ECO:0007669"/>
    <property type="project" value="UniProtKB-KW"/>
</dbReference>
<comment type="subcellular location">
    <subcellularLocation>
        <location evidence="1">Membrane</location>
        <topology evidence="1">Single-pass type I membrane protein</topology>
    </subcellularLocation>
</comment>
<dbReference type="InterPro" id="IPR045874">
    <property type="entry name" value="LRK10/LRL21-25-like"/>
</dbReference>
<evidence type="ECO:0000256" key="3">
    <source>
        <dbReference type="ARBA" id="ARBA00022692"/>
    </source>
</evidence>
<gene>
    <name evidence="11" type="ORF">FEM48_Zijuj03G0085400</name>
</gene>
<feature type="binding site" evidence="8">
    <location>
        <position position="219"/>
    </location>
    <ligand>
        <name>ATP</name>
        <dbReference type="ChEBI" id="CHEBI:30616"/>
    </ligand>
</feature>
<dbReference type="InterPro" id="IPR011009">
    <property type="entry name" value="Kinase-like_dom_sf"/>
</dbReference>
<evidence type="ECO:0000256" key="7">
    <source>
        <dbReference type="ARBA" id="ARBA00023180"/>
    </source>
</evidence>
<evidence type="ECO:0000256" key="6">
    <source>
        <dbReference type="ARBA" id="ARBA00023136"/>
    </source>
</evidence>
<dbReference type="PROSITE" id="PS00107">
    <property type="entry name" value="PROTEIN_KINASE_ATP"/>
    <property type="match status" value="1"/>
</dbReference>
<name>A0A978VP96_ZIZJJ</name>
<keyword evidence="7" id="KW-0325">Glycoprotein</keyword>
<evidence type="ECO:0000256" key="8">
    <source>
        <dbReference type="PROSITE-ProRule" id="PRU10141"/>
    </source>
</evidence>
<evidence type="ECO:0000256" key="5">
    <source>
        <dbReference type="ARBA" id="ARBA00022989"/>
    </source>
</evidence>
<keyword evidence="8" id="KW-0067">ATP-binding</keyword>
<dbReference type="InterPro" id="IPR017441">
    <property type="entry name" value="Protein_kinase_ATP_BS"/>
</dbReference>
<keyword evidence="4" id="KW-0732">Signal</keyword>
<dbReference type="GO" id="GO:0016020">
    <property type="term" value="C:membrane"/>
    <property type="evidence" value="ECO:0007669"/>
    <property type="project" value="UniProtKB-SubCell"/>
</dbReference>
<evidence type="ECO:0000256" key="2">
    <source>
        <dbReference type="ARBA" id="ARBA00022527"/>
    </source>
</evidence>
<dbReference type="PANTHER" id="PTHR27009">
    <property type="entry name" value="RUST RESISTANCE KINASE LR10-RELATED"/>
    <property type="match status" value="1"/>
</dbReference>
<dbReference type="AlphaFoldDB" id="A0A978VP96"/>
<keyword evidence="2" id="KW-0723">Serine/threonine-protein kinase</keyword>
<evidence type="ECO:0000313" key="12">
    <source>
        <dbReference type="Proteomes" id="UP000813462"/>
    </source>
</evidence>
<keyword evidence="3" id="KW-0812">Transmembrane</keyword>
<keyword evidence="2" id="KW-0808">Transferase</keyword>
<dbReference type="Proteomes" id="UP000813462">
    <property type="component" value="Unassembled WGS sequence"/>
</dbReference>
<keyword evidence="5" id="KW-1133">Transmembrane helix</keyword>
<evidence type="ECO:0000256" key="4">
    <source>
        <dbReference type="ARBA" id="ARBA00022729"/>
    </source>
</evidence>
<reference evidence="11" key="1">
    <citation type="journal article" date="2021" name="Front. Plant Sci.">
        <title>Chromosome-Scale Genome Assembly for Chinese Sour Jujube and Insights Into Its Genome Evolution and Domestication Signature.</title>
        <authorList>
            <person name="Shen L.-Y."/>
            <person name="Luo H."/>
            <person name="Wang X.-L."/>
            <person name="Wang X.-M."/>
            <person name="Qiu X.-J."/>
            <person name="Liu H."/>
            <person name="Zhou S.-S."/>
            <person name="Jia K.-H."/>
            <person name="Nie S."/>
            <person name="Bao Y.-T."/>
            <person name="Zhang R.-G."/>
            <person name="Yun Q.-Z."/>
            <person name="Chai Y.-H."/>
            <person name="Lu J.-Y."/>
            <person name="Li Y."/>
            <person name="Zhao S.-W."/>
            <person name="Mao J.-F."/>
            <person name="Jia S.-G."/>
            <person name="Mao Y.-M."/>
        </authorList>
    </citation>
    <scope>NUCLEOTIDE SEQUENCE</scope>
    <source>
        <strain evidence="11">AT0</strain>
        <tissue evidence="11">Leaf</tissue>
    </source>
</reference>
<feature type="domain" description="Serine-threonine/tyrosine-protein kinase catalytic" evidence="10">
    <location>
        <begin position="196"/>
        <end position="248"/>
    </location>
</feature>
<dbReference type="EMBL" id="JAEACU010000003">
    <property type="protein sequence ID" value="KAH7537371.1"/>
    <property type="molecule type" value="Genomic_DNA"/>
</dbReference>
<sequence>MQDGHPLAFFSKKLGPRLMGSFAYLRELCAVVEVTPEQQHYLWKLLGYHFSIEYKAGTENSAADALSRRLENPYPSLLAAIFAQRYDFLDALRKENETCLDFHELQQQLLDGTLVNSNYSIRDGDIPVQFYPLPEVLVQWSHSSLEDATWEDLQTFSQLYKVPDLEDKIIFKGGGSTLAAHMRKVEHYVDLVRFSILGEGGYGSVYKGKLRSGHLVAIKILGKTKTNGQELMNEVATIGRIHHVNVMNPNDRPSMNKVREMLEGELESLKMPPKPFLCPKESPVEGAKAGEESNSKSLSTTSYDSDEITSLNEN</sequence>
<keyword evidence="2" id="KW-0418">Kinase</keyword>
<protein>
    <recommendedName>
        <fullName evidence="10">Serine-threonine/tyrosine-protein kinase catalytic domain-containing protein</fullName>
    </recommendedName>
</protein>
<feature type="region of interest" description="Disordered" evidence="9">
    <location>
        <begin position="270"/>
        <end position="314"/>
    </location>
</feature>
<dbReference type="Pfam" id="PF07714">
    <property type="entry name" value="PK_Tyr_Ser-Thr"/>
    <property type="match status" value="1"/>
</dbReference>
<dbReference type="SUPFAM" id="SSF56112">
    <property type="entry name" value="Protein kinase-like (PK-like)"/>
    <property type="match status" value="1"/>
</dbReference>
<evidence type="ECO:0000256" key="1">
    <source>
        <dbReference type="ARBA" id="ARBA00004479"/>
    </source>
</evidence>
<dbReference type="Gene3D" id="3.30.200.20">
    <property type="entry name" value="Phosphorylase Kinase, domain 1"/>
    <property type="match status" value="1"/>
</dbReference>
<evidence type="ECO:0000259" key="10">
    <source>
        <dbReference type="Pfam" id="PF07714"/>
    </source>
</evidence>